<name>A0ABP6WF28_9ACTN</name>
<proteinExistence type="predicted"/>
<dbReference type="RefSeq" id="WP_345562667.1">
    <property type="nucleotide sequence ID" value="NZ_BAABDQ010000006.1"/>
</dbReference>
<sequence length="166" mass="18610">MRRNPRLDIIKRALAASDLADPNLALNIYTALYGRPTEDKAPREQIDDAHRRRDFFGVIEAARAGQQTLEAQPWYPARHGDIVHIAYEGFGPDVPAHGETYIVEQPEVDGWFNLRTLAHSERDSIAEAGVFATSDDPDPLMEMWFEAGPHRLTIVRDGRVVHGGAK</sequence>
<keyword evidence="2" id="KW-1185">Reference proteome</keyword>
<gene>
    <name evidence="1" type="ORF">GCM10022419_033360</name>
</gene>
<organism evidence="1 2">
    <name type="scientific">Nonomuraea rosea</name>
    <dbReference type="NCBI Taxonomy" id="638574"/>
    <lineage>
        <taxon>Bacteria</taxon>
        <taxon>Bacillati</taxon>
        <taxon>Actinomycetota</taxon>
        <taxon>Actinomycetes</taxon>
        <taxon>Streptosporangiales</taxon>
        <taxon>Streptosporangiaceae</taxon>
        <taxon>Nonomuraea</taxon>
    </lineage>
</organism>
<accession>A0ABP6WF28</accession>
<protein>
    <submittedName>
        <fullName evidence="1">Uncharacterized protein</fullName>
    </submittedName>
</protein>
<evidence type="ECO:0000313" key="1">
    <source>
        <dbReference type="EMBL" id="GAA3550457.1"/>
    </source>
</evidence>
<dbReference type="Proteomes" id="UP001500630">
    <property type="component" value="Unassembled WGS sequence"/>
</dbReference>
<dbReference type="EMBL" id="BAABDQ010000006">
    <property type="protein sequence ID" value="GAA3550457.1"/>
    <property type="molecule type" value="Genomic_DNA"/>
</dbReference>
<evidence type="ECO:0000313" key="2">
    <source>
        <dbReference type="Proteomes" id="UP001500630"/>
    </source>
</evidence>
<comment type="caution">
    <text evidence="1">The sequence shown here is derived from an EMBL/GenBank/DDBJ whole genome shotgun (WGS) entry which is preliminary data.</text>
</comment>
<reference evidence="2" key="1">
    <citation type="journal article" date="2019" name="Int. J. Syst. Evol. Microbiol.">
        <title>The Global Catalogue of Microorganisms (GCM) 10K type strain sequencing project: providing services to taxonomists for standard genome sequencing and annotation.</title>
        <authorList>
            <consortium name="The Broad Institute Genomics Platform"/>
            <consortium name="The Broad Institute Genome Sequencing Center for Infectious Disease"/>
            <person name="Wu L."/>
            <person name="Ma J."/>
        </authorList>
    </citation>
    <scope>NUCLEOTIDE SEQUENCE [LARGE SCALE GENOMIC DNA]</scope>
    <source>
        <strain evidence="2">JCM 17326</strain>
    </source>
</reference>